<evidence type="ECO:0000313" key="2">
    <source>
        <dbReference type="Proteomes" id="UP000614996"/>
    </source>
</evidence>
<reference evidence="2" key="1">
    <citation type="journal article" date="2021" name="Int. J. Syst. Evol. Microbiol.">
        <title>Actinocatenispora comari sp. nov., an endophytic actinomycete isolated from aerial parts of Comarum salesowianum.</title>
        <authorList>
            <person name="Oyunbileg N."/>
            <person name="Iizaka Y."/>
            <person name="Hamada M."/>
            <person name="Davaapurev B.O."/>
            <person name="Fukumoto A."/>
            <person name="Tsetseg B."/>
            <person name="Kato F."/>
            <person name="Tamura T."/>
            <person name="Batkhuu J."/>
            <person name="Anzai Y."/>
        </authorList>
    </citation>
    <scope>NUCLEOTIDE SEQUENCE [LARGE SCALE GENOMIC DNA]</scope>
    <source>
        <strain evidence="2">NUM-2625</strain>
    </source>
</reference>
<accession>A0A8J4AIU3</accession>
<proteinExistence type="predicted"/>
<keyword evidence="2" id="KW-1185">Reference proteome</keyword>
<evidence type="ECO:0000313" key="1">
    <source>
        <dbReference type="EMBL" id="GIL32056.1"/>
    </source>
</evidence>
<sequence length="208" mass="23175">MTTPQTQTLPAPADTVDAAEPWTVLNLYRQALADGAERQATRWLGLSTQLRTDGTDEQLLADVNTLLADGELADRAARHEVAYRTWLRAGLPAGEKPPPVRHMPPLTAAGMPALLELHRHQDVSHVSGAGPVAFVAIFPEIPSEQGPVMLRWRGHLSNAWSTTLYSRPDQLRLHFHQGATTAVWMFRPGWVDQLTDEGWQLLREIPFR</sequence>
<dbReference type="Proteomes" id="UP000614996">
    <property type="component" value="Unassembled WGS sequence"/>
</dbReference>
<name>A0A8J4AIU3_9ACTN</name>
<organism evidence="1 2">
    <name type="scientific">Actinocatenispora comari</name>
    <dbReference type="NCBI Taxonomy" id="2807577"/>
    <lineage>
        <taxon>Bacteria</taxon>
        <taxon>Bacillati</taxon>
        <taxon>Actinomycetota</taxon>
        <taxon>Actinomycetes</taxon>
        <taxon>Micromonosporales</taxon>
        <taxon>Micromonosporaceae</taxon>
        <taxon>Actinocatenispora</taxon>
    </lineage>
</organism>
<dbReference type="EMBL" id="BOPO01000151">
    <property type="protein sequence ID" value="GIL32056.1"/>
    <property type="molecule type" value="Genomic_DNA"/>
</dbReference>
<comment type="caution">
    <text evidence="1">The sequence shown here is derived from an EMBL/GenBank/DDBJ whole genome shotgun (WGS) entry which is preliminary data.</text>
</comment>
<dbReference type="AlphaFoldDB" id="A0A8J4AIU3"/>
<gene>
    <name evidence="1" type="ORF">NUM_73100</name>
</gene>
<protein>
    <submittedName>
        <fullName evidence="1">Uncharacterized protein</fullName>
    </submittedName>
</protein>
<dbReference type="RefSeq" id="WP_207129586.1">
    <property type="nucleotide sequence ID" value="NZ_BOPO01000151.1"/>
</dbReference>